<name>A0A7G5GVX9_9BACT</name>
<feature type="region of interest" description="Disordered" evidence="1">
    <location>
        <begin position="152"/>
        <end position="180"/>
    </location>
</feature>
<sequence>MPHTNKNLDKWVTRKKSGIPSAGSRATAQIPAVKRKHAFARGYQQRLILHATKVKGRPTIGLPAVYGRWGRNQISSTKTLDKKKYRMNQIQHRANFGGTGLDEMVSTATVGKIVQHMKDNRRSLEDIKNVTDLLSREREEVRYLLWTTNEQKRPLSGHPGALSQDQGDMRRGLTGDHGTKDRLRGKWVLNQYNSKAGTEEDRLTDTSIMANIMTNQLFSEPFAQLDTVSPTGSTQVGYHPVHGSIYKSKGGIKTKTLAFRKAAIDTHNSRERRKWATAERLINRGYKDLVHPAMYKWIEAGKGWSQGLSMYMESVKGEQNKDTGATSSTAYLPVKDGDMFTLSQWNDRARKGLMGLAVGSPRPLMRRASPISLITPRTYKQQLLTAYFRHAQLKTPPNVNPNL</sequence>
<accession>A0A7G5GVX9</accession>
<reference evidence="2 3" key="1">
    <citation type="submission" date="2020-07" db="EMBL/GenBank/DDBJ databases">
        <title>Spirosoma foliorum sp. nov., isolated from the leaves on the Nejang mountain Korea, Republic of.</title>
        <authorList>
            <person name="Ho H."/>
            <person name="Lee Y.-J."/>
            <person name="Nurcahyanto D.-A."/>
            <person name="Kim S.-G."/>
        </authorList>
    </citation>
    <scope>NUCLEOTIDE SEQUENCE [LARGE SCALE GENOMIC DNA]</scope>
    <source>
        <strain evidence="2 3">PL0136</strain>
    </source>
</reference>
<dbReference type="EMBL" id="CP059732">
    <property type="protein sequence ID" value="QMW03021.1"/>
    <property type="molecule type" value="Genomic_DNA"/>
</dbReference>
<dbReference type="KEGG" id="sfol:H3H32_34930"/>
<protein>
    <submittedName>
        <fullName evidence="2">Uncharacterized protein</fullName>
    </submittedName>
</protein>
<keyword evidence="3" id="KW-1185">Reference proteome</keyword>
<evidence type="ECO:0000313" key="2">
    <source>
        <dbReference type="EMBL" id="QMW03021.1"/>
    </source>
</evidence>
<evidence type="ECO:0000313" key="3">
    <source>
        <dbReference type="Proteomes" id="UP000515369"/>
    </source>
</evidence>
<gene>
    <name evidence="2" type="ORF">H3H32_34930</name>
</gene>
<dbReference type="Proteomes" id="UP000515369">
    <property type="component" value="Chromosome"/>
</dbReference>
<dbReference type="AlphaFoldDB" id="A0A7G5GVX9"/>
<evidence type="ECO:0000256" key="1">
    <source>
        <dbReference type="SAM" id="MobiDB-lite"/>
    </source>
</evidence>
<feature type="compositionally biased region" description="Basic and acidic residues" evidence="1">
    <location>
        <begin position="167"/>
        <end position="180"/>
    </location>
</feature>
<dbReference type="RefSeq" id="WP_182460309.1">
    <property type="nucleotide sequence ID" value="NZ_CP059732.1"/>
</dbReference>
<proteinExistence type="predicted"/>
<organism evidence="2 3">
    <name type="scientific">Spirosoma foliorum</name>
    <dbReference type="NCBI Taxonomy" id="2710596"/>
    <lineage>
        <taxon>Bacteria</taxon>
        <taxon>Pseudomonadati</taxon>
        <taxon>Bacteroidota</taxon>
        <taxon>Cytophagia</taxon>
        <taxon>Cytophagales</taxon>
        <taxon>Cytophagaceae</taxon>
        <taxon>Spirosoma</taxon>
    </lineage>
</organism>